<evidence type="ECO:0000256" key="7">
    <source>
        <dbReference type="ARBA" id="ARBA00022756"/>
    </source>
</evidence>
<comment type="similarity">
    <text evidence="3">Belongs to the class-II pyridoxal-phosphate-dependent aminotransferase family. BioF subfamily.</text>
</comment>
<evidence type="ECO:0000256" key="10">
    <source>
        <dbReference type="ARBA" id="ARBA00033381"/>
    </source>
</evidence>
<dbReference type="InterPro" id="IPR015421">
    <property type="entry name" value="PyrdxlP-dep_Trfase_major"/>
</dbReference>
<accession>A0A383CWE9</accession>
<feature type="non-terminal residue" evidence="13">
    <location>
        <position position="238"/>
    </location>
</feature>
<evidence type="ECO:0000256" key="11">
    <source>
        <dbReference type="ARBA" id="ARBA00047715"/>
    </source>
</evidence>
<evidence type="ECO:0000256" key="9">
    <source>
        <dbReference type="ARBA" id="ARBA00032610"/>
    </source>
</evidence>
<protein>
    <recommendedName>
        <fullName evidence="5">8-amino-7-oxononanoate synthase</fullName>
        <ecNumber evidence="5">2.3.1.47</ecNumber>
    </recommendedName>
    <alternativeName>
        <fullName evidence="9">7-keto-8-amino-pelargonic acid synthase</fullName>
    </alternativeName>
    <alternativeName>
        <fullName evidence="10">8-amino-7-ketopelargonate synthase</fullName>
    </alternativeName>
</protein>
<evidence type="ECO:0000256" key="6">
    <source>
        <dbReference type="ARBA" id="ARBA00022679"/>
    </source>
</evidence>
<feature type="domain" description="Aminotransferase class I/classII large" evidence="12">
    <location>
        <begin position="24"/>
        <end position="234"/>
    </location>
</feature>
<name>A0A383CWE9_9ZZZZ</name>
<dbReference type="EMBL" id="UINC01212157">
    <property type="protein sequence ID" value="SVE36353.1"/>
    <property type="molecule type" value="Genomic_DNA"/>
</dbReference>
<comment type="catalytic activity">
    <reaction evidence="11">
        <text>6-carboxyhexanoyl-[ACP] + L-alanine + H(+) = (8S)-8-amino-7-oxononanoate + holo-[ACP] + CO2</text>
        <dbReference type="Rhea" id="RHEA:42288"/>
        <dbReference type="Rhea" id="RHEA-COMP:9685"/>
        <dbReference type="Rhea" id="RHEA-COMP:9955"/>
        <dbReference type="ChEBI" id="CHEBI:15378"/>
        <dbReference type="ChEBI" id="CHEBI:16526"/>
        <dbReference type="ChEBI" id="CHEBI:57972"/>
        <dbReference type="ChEBI" id="CHEBI:64479"/>
        <dbReference type="ChEBI" id="CHEBI:78846"/>
        <dbReference type="ChEBI" id="CHEBI:149468"/>
        <dbReference type="EC" id="2.3.1.47"/>
    </reaction>
</comment>
<comment type="subunit">
    <text evidence="4">Homodimer.</text>
</comment>
<keyword evidence="8" id="KW-0663">Pyridoxal phosphate</keyword>
<dbReference type="GO" id="GO:0009102">
    <property type="term" value="P:biotin biosynthetic process"/>
    <property type="evidence" value="ECO:0007669"/>
    <property type="project" value="UniProtKB-KW"/>
</dbReference>
<evidence type="ECO:0000256" key="1">
    <source>
        <dbReference type="ARBA" id="ARBA00001933"/>
    </source>
</evidence>
<dbReference type="PANTHER" id="PTHR13693:SF100">
    <property type="entry name" value="8-AMINO-7-OXONONANOATE SYNTHASE"/>
    <property type="match status" value="1"/>
</dbReference>
<dbReference type="SUPFAM" id="SSF53383">
    <property type="entry name" value="PLP-dependent transferases"/>
    <property type="match status" value="1"/>
</dbReference>
<dbReference type="GO" id="GO:0008710">
    <property type="term" value="F:8-amino-7-oxononanoate synthase activity"/>
    <property type="evidence" value="ECO:0007669"/>
    <property type="project" value="UniProtKB-EC"/>
</dbReference>
<evidence type="ECO:0000256" key="4">
    <source>
        <dbReference type="ARBA" id="ARBA00011738"/>
    </source>
</evidence>
<dbReference type="GO" id="GO:0030170">
    <property type="term" value="F:pyridoxal phosphate binding"/>
    <property type="evidence" value="ECO:0007669"/>
    <property type="project" value="InterPro"/>
</dbReference>
<comment type="pathway">
    <text evidence="2">Cofactor biosynthesis; biotin biosynthesis.</text>
</comment>
<keyword evidence="6" id="KW-0808">Transferase</keyword>
<evidence type="ECO:0000313" key="13">
    <source>
        <dbReference type="EMBL" id="SVE36353.1"/>
    </source>
</evidence>
<sequence>KELNKQRESYLHRKVRLYSDYRHNLASNDYFQLRFHPKVISGAQIACEKFGSGSGASPLLSGFLSCHNDLLTEILNWKQKPFGMLFNSGFVANQAILKHLPEKNDFILADRLIHHSLAQALIQCPAKFKRYDHLDLDSLEVLLEKIHGNYDTIFVVTESVFSMDGDYPNLKALVALKKRFPFVLILDEAHGTGVFGPNGGGLAEEMGVLPEIDILVGTLGKSLASMGAYVLANNSSII</sequence>
<keyword evidence="7" id="KW-0093">Biotin biosynthesis</keyword>
<evidence type="ECO:0000256" key="3">
    <source>
        <dbReference type="ARBA" id="ARBA00010008"/>
    </source>
</evidence>
<dbReference type="EC" id="2.3.1.47" evidence="5"/>
<evidence type="ECO:0000256" key="5">
    <source>
        <dbReference type="ARBA" id="ARBA00013187"/>
    </source>
</evidence>
<organism evidence="13">
    <name type="scientific">marine metagenome</name>
    <dbReference type="NCBI Taxonomy" id="408172"/>
    <lineage>
        <taxon>unclassified sequences</taxon>
        <taxon>metagenomes</taxon>
        <taxon>ecological metagenomes</taxon>
    </lineage>
</organism>
<reference evidence="13" key="1">
    <citation type="submission" date="2018-05" db="EMBL/GenBank/DDBJ databases">
        <authorList>
            <person name="Lanie J.A."/>
            <person name="Ng W.-L."/>
            <person name="Kazmierczak K.M."/>
            <person name="Andrzejewski T.M."/>
            <person name="Davidsen T.M."/>
            <person name="Wayne K.J."/>
            <person name="Tettelin H."/>
            <person name="Glass J.I."/>
            <person name="Rusch D."/>
            <person name="Podicherti R."/>
            <person name="Tsui H.-C.T."/>
            <person name="Winkler M.E."/>
        </authorList>
    </citation>
    <scope>NUCLEOTIDE SEQUENCE</scope>
</reference>
<dbReference type="PANTHER" id="PTHR13693">
    <property type="entry name" value="CLASS II AMINOTRANSFERASE/8-AMINO-7-OXONONANOATE SYNTHASE"/>
    <property type="match status" value="1"/>
</dbReference>
<feature type="non-terminal residue" evidence="13">
    <location>
        <position position="1"/>
    </location>
</feature>
<dbReference type="AlphaFoldDB" id="A0A383CWE9"/>
<dbReference type="PROSITE" id="PS00599">
    <property type="entry name" value="AA_TRANSFER_CLASS_2"/>
    <property type="match status" value="1"/>
</dbReference>
<gene>
    <name evidence="13" type="ORF">METZ01_LOCUS489207</name>
</gene>
<dbReference type="InterPro" id="IPR050087">
    <property type="entry name" value="AON_synthase_class-II"/>
</dbReference>
<dbReference type="InterPro" id="IPR015424">
    <property type="entry name" value="PyrdxlP-dep_Trfase"/>
</dbReference>
<dbReference type="Pfam" id="PF00155">
    <property type="entry name" value="Aminotran_1_2"/>
    <property type="match status" value="1"/>
</dbReference>
<comment type="cofactor">
    <cofactor evidence="1">
        <name>pyridoxal 5'-phosphate</name>
        <dbReference type="ChEBI" id="CHEBI:597326"/>
    </cofactor>
</comment>
<proteinExistence type="inferred from homology"/>
<dbReference type="Gene3D" id="3.90.1150.10">
    <property type="entry name" value="Aspartate Aminotransferase, domain 1"/>
    <property type="match status" value="1"/>
</dbReference>
<dbReference type="InterPro" id="IPR015422">
    <property type="entry name" value="PyrdxlP-dep_Trfase_small"/>
</dbReference>
<evidence type="ECO:0000256" key="2">
    <source>
        <dbReference type="ARBA" id="ARBA00004746"/>
    </source>
</evidence>
<evidence type="ECO:0000259" key="12">
    <source>
        <dbReference type="Pfam" id="PF00155"/>
    </source>
</evidence>
<dbReference type="InterPro" id="IPR001917">
    <property type="entry name" value="Aminotrans_II_pyridoxalP_BS"/>
</dbReference>
<evidence type="ECO:0000256" key="8">
    <source>
        <dbReference type="ARBA" id="ARBA00022898"/>
    </source>
</evidence>
<dbReference type="InterPro" id="IPR004839">
    <property type="entry name" value="Aminotransferase_I/II_large"/>
</dbReference>
<dbReference type="Gene3D" id="3.40.640.10">
    <property type="entry name" value="Type I PLP-dependent aspartate aminotransferase-like (Major domain)"/>
    <property type="match status" value="1"/>
</dbReference>